<feature type="coiled-coil region" evidence="7">
    <location>
        <begin position="208"/>
        <end position="273"/>
    </location>
</feature>
<comment type="caution">
    <text evidence="10">The sequence shown here is derived from an EMBL/GenBank/DDBJ whole genome shotgun (WGS) entry which is preliminary data.</text>
</comment>
<gene>
    <name evidence="10" type="ORF">HHUSO_G2322</name>
</gene>
<dbReference type="EMBL" id="JAHFZB010000002">
    <property type="protein sequence ID" value="KAK6492898.1"/>
    <property type="molecule type" value="Genomic_DNA"/>
</dbReference>
<evidence type="ECO:0000256" key="4">
    <source>
        <dbReference type="ARBA" id="ARBA00023273"/>
    </source>
</evidence>
<feature type="coiled-coil region" evidence="7">
    <location>
        <begin position="416"/>
        <end position="443"/>
    </location>
</feature>
<name>A0ABR1A738_HUSHU</name>
<dbReference type="InterPro" id="IPR043596">
    <property type="entry name" value="CFAP53/TCHP"/>
</dbReference>
<evidence type="ECO:0000259" key="9">
    <source>
        <dbReference type="Pfam" id="PF13868"/>
    </source>
</evidence>
<keyword evidence="11" id="KW-1185">Reference proteome</keyword>
<dbReference type="Proteomes" id="UP001369086">
    <property type="component" value="Unassembled WGS sequence"/>
</dbReference>
<protein>
    <recommendedName>
        <fullName evidence="6">Cilia- and flagella-associated protein 53</fullName>
    </recommendedName>
</protein>
<feature type="domain" description="Trichohyalin-plectin-homology" evidence="9">
    <location>
        <begin position="159"/>
        <end position="493"/>
    </location>
</feature>
<keyword evidence="10" id="KW-0282">Flagellum</keyword>
<evidence type="ECO:0000256" key="1">
    <source>
        <dbReference type="ARBA" id="ARBA00004138"/>
    </source>
</evidence>
<evidence type="ECO:0000313" key="10">
    <source>
        <dbReference type="EMBL" id="KAK6492898.1"/>
    </source>
</evidence>
<reference evidence="10 11" key="1">
    <citation type="submission" date="2021-05" db="EMBL/GenBank/DDBJ databases">
        <authorList>
            <person name="Zahm M."/>
            <person name="Klopp C."/>
            <person name="Cabau C."/>
            <person name="Kuhl H."/>
            <person name="Suciu R."/>
            <person name="Ciorpac M."/>
            <person name="Holostenco D."/>
            <person name="Gessner J."/>
            <person name="Wuertz S."/>
            <person name="Hohne C."/>
            <person name="Stock M."/>
            <person name="Gislard M."/>
            <person name="Lluch J."/>
            <person name="Milhes M."/>
            <person name="Lampietro C."/>
            <person name="Lopez Roques C."/>
            <person name="Donnadieu C."/>
            <person name="Du K."/>
            <person name="Schartl M."/>
            <person name="Guiguen Y."/>
        </authorList>
    </citation>
    <scope>NUCLEOTIDE SEQUENCE [LARGE SCALE GENOMIC DNA]</scope>
    <source>
        <strain evidence="10">Hh-F2</strain>
        <tissue evidence="10">Blood</tissue>
    </source>
</reference>
<feature type="region of interest" description="Disordered" evidence="8">
    <location>
        <begin position="500"/>
        <end position="519"/>
    </location>
</feature>
<evidence type="ECO:0000256" key="2">
    <source>
        <dbReference type="ARBA" id="ARBA00023054"/>
    </source>
</evidence>
<comment type="subcellular location">
    <subcellularLocation>
        <location evidence="1">Cell projection</location>
        <location evidence="1">Cilium</location>
    </subcellularLocation>
</comment>
<dbReference type="InterPro" id="IPR043597">
    <property type="entry name" value="TPH_dom"/>
</dbReference>
<dbReference type="PANTHER" id="PTHR31183:SF1">
    <property type="entry name" value="CILIA- AND FLAGELLA-ASSOCIATED PROTEIN 53"/>
    <property type="match status" value="1"/>
</dbReference>
<organism evidence="10 11">
    <name type="scientific">Huso huso</name>
    <name type="common">Beluga</name>
    <name type="synonym">Acipenser huso</name>
    <dbReference type="NCBI Taxonomy" id="61971"/>
    <lineage>
        <taxon>Eukaryota</taxon>
        <taxon>Metazoa</taxon>
        <taxon>Chordata</taxon>
        <taxon>Craniata</taxon>
        <taxon>Vertebrata</taxon>
        <taxon>Euteleostomi</taxon>
        <taxon>Actinopterygii</taxon>
        <taxon>Chondrostei</taxon>
        <taxon>Acipenseriformes</taxon>
        <taxon>Acipenseridae</taxon>
        <taxon>Huso</taxon>
    </lineage>
</organism>
<comment type="similarity">
    <text evidence="5">Belongs to the CFAP53 family.</text>
</comment>
<keyword evidence="2 7" id="KW-0175">Coiled coil</keyword>
<evidence type="ECO:0000256" key="6">
    <source>
        <dbReference type="ARBA" id="ARBA00033773"/>
    </source>
</evidence>
<keyword evidence="3" id="KW-0969">Cilium</keyword>
<evidence type="ECO:0000256" key="7">
    <source>
        <dbReference type="SAM" id="Coils"/>
    </source>
</evidence>
<accession>A0ABR1A738</accession>
<evidence type="ECO:0000313" key="11">
    <source>
        <dbReference type="Proteomes" id="UP001369086"/>
    </source>
</evidence>
<proteinExistence type="inferred from homology"/>
<evidence type="ECO:0000256" key="8">
    <source>
        <dbReference type="SAM" id="MobiDB-lite"/>
    </source>
</evidence>
<sequence>MLVGPRSRPRCREFTGPTPHSVAVRAKFPSAKPPSFLILERRRQDEAREEVLAFTKYHSQCAMKSNWEKITDRRIMHGTVQRRVHEAMHQYKMGIEERRERLRDLLDTEEKHYINEMESMEETTLERQAKMRERAKTLRERRESERQKLVVEKRDQQFREQCEELRSLMTHRRQGEVCSERKVQLAMKEEIRKAEKEQEKLFADLWDKDRLAKEAREEQEALKQMERNREVLDVLQVQRAALEAQKTEEKRLKEEEAQLLKEQRELLKLEKERGWLEKLQNQQQTKNLLDESLRLKIRRLGREYQEEVALDMKIMEQVLNEVHDETEERHQRKIELREEQKRYRQYLAQQLQEQKQQERELDKLLEAELKKSWAKRDKQWSLEKEARKRLMKEVMETRKVQIQDKLDGNTQMQMELAKDRELLAKAIEEHNALEEERQAKQKRVNLEYQDDLFAQMAYQQQLREAEKAEEWHEFDAGISSQQTYQKKLEEILSRPYMSKEQVHPFRRSRVSTPKDWLPA</sequence>
<dbReference type="Pfam" id="PF13868">
    <property type="entry name" value="TPH"/>
    <property type="match status" value="1"/>
</dbReference>
<keyword evidence="4" id="KW-0966">Cell projection</keyword>
<evidence type="ECO:0000256" key="3">
    <source>
        <dbReference type="ARBA" id="ARBA00023069"/>
    </source>
</evidence>
<evidence type="ECO:0000256" key="5">
    <source>
        <dbReference type="ARBA" id="ARBA00033747"/>
    </source>
</evidence>
<dbReference type="PANTHER" id="PTHR31183">
    <property type="entry name" value="TRICHOPLEIN KERATIN FILAMENT-BINDING PROTEIN FAMILY MEMBER"/>
    <property type="match status" value="1"/>
</dbReference>